<name>A0A2R6X486_MARPO</name>
<sequence>MINLDQKCFFLRLGWAGLGLARGSSRVLAKSGYPRLVEDGELTRKSTSTLLHQMLPVGAFLHALVKHEHEGRCVKPKRLKQM</sequence>
<dbReference type="EMBL" id="KZ772709">
    <property type="protein sequence ID" value="PTQ40904.1"/>
    <property type="molecule type" value="Genomic_DNA"/>
</dbReference>
<dbReference type="Gramene" id="Mp3g11170.1">
    <property type="protein sequence ID" value="Mp3g11170.1.cds1"/>
    <property type="gene ID" value="Mp3g11170"/>
</dbReference>
<dbReference type="AlphaFoldDB" id="A0A2R6X486"/>
<gene>
    <name evidence="1" type="ORF">MARPO_0037s0080</name>
</gene>
<organism evidence="1 2">
    <name type="scientific">Marchantia polymorpha</name>
    <name type="common">Common liverwort</name>
    <name type="synonym">Marchantia aquatica</name>
    <dbReference type="NCBI Taxonomy" id="3197"/>
    <lineage>
        <taxon>Eukaryota</taxon>
        <taxon>Viridiplantae</taxon>
        <taxon>Streptophyta</taxon>
        <taxon>Embryophyta</taxon>
        <taxon>Marchantiophyta</taxon>
        <taxon>Marchantiopsida</taxon>
        <taxon>Marchantiidae</taxon>
        <taxon>Marchantiales</taxon>
        <taxon>Marchantiaceae</taxon>
        <taxon>Marchantia</taxon>
    </lineage>
</organism>
<protein>
    <submittedName>
        <fullName evidence="1">Uncharacterized protein</fullName>
    </submittedName>
</protein>
<accession>A0A2R6X486</accession>
<evidence type="ECO:0000313" key="1">
    <source>
        <dbReference type="EMBL" id="PTQ40904.1"/>
    </source>
</evidence>
<keyword evidence="2" id="KW-1185">Reference proteome</keyword>
<dbReference type="Proteomes" id="UP000244005">
    <property type="component" value="Unassembled WGS sequence"/>
</dbReference>
<evidence type="ECO:0000313" key="2">
    <source>
        <dbReference type="Proteomes" id="UP000244005"/>
    </source>
</evidence>
<reference evidence="2" key="1">
    <citation type="journal article" date="2017" name="Cell">
        <title>Insights into land plant evolution garnered from the Marchantia polymorpha genome.</title>
        <authorList>
            <person name="Bowman J.L."/>
            <person name="Kohchi T."/>
            <person name="Yamato K.T."/>
            <person name="Jenkins J."/>
            <person name="Shu S."/>
            <person name="Ishizaki K."/>
            <person name="Yamaoka S."/>
            <person name="Nishihama R."/>
            <person name="Nakamura Y."/>
            <person name="Berger F."/>
            <person name="Adam C."/>
            <person name="Aki S.S."/>
            <person name="Althoff F."/>
            <person name="Araki T."/>
            <person name="Arteaga-Vazquez M.A."/>
            <person name="Balasubrmanian S."/>
            <person name="Barry K."/>
            <person name="Bauer D."/>
            <person name="Boehm C.R."/>
            <person name="Briginshaw L."/>
            <person name="Caballero-Perez J."/>
            <person name="Catarino B."/>
            <person name="Chen F."/>
            <person name="Chiyoda S."/>
            <person name="Chovatia M."/>
            <person name="Davies K.M."/>
            <person name="Delmans M."/>
            <person name="Demura T."/>
            <person name="Dierschke T."/>
            <person name="Dolan L."/>
            <person name="Dorantes-Acosta A.E."/>
            <person name="Eklund D.M."/>
            <person name="Florent S.N."/>
            <person name="Flores-Sandoval E."/>
            <person name="Fujiyama A."/>
            <person name="Fukuzawa H."/>
            <person name="Galik B."/>
            <person name="Grimanelli D."/>
            <person name="Grimwood J."/>
            <person name="Grossniklaus U."/>
            <person name="Hamada T."/>
            <person name="Haseloff J."/>
            <person name="Hetherington A.J."/>
            <person name="Higo A."/>
            <person name="Hirakawa Y."/>
            <person name="Hundley H.N."/>
            <person name="Ikeda Y."/>
            <person name="Inoue K."/>
            <person name="Inoue S.I."/>
            <person name="Ishida S."/>
            <person name="Jia Q."/>
            <person name="Kakita M."/>
            <person name="Kanazawa T."/>
            <person name="Kawai Y."/>
            <person name="Kawashima T."/>
            <person name="Kennedy M."/>
            <person name="Kinose K."/>
            <person name="Kinoshita T."/>
            <person name="Kohara Y."/>
            <person name="Koide E."/>
            <person name="Komatsu K."/>
            <person name="Kopischke S."/>
            <person name="Kubo M."/>
            <person name="Kyozuka J."/>
            <person name="Lagercrantz U."/>
            <person name="Lin S.S."/>
            <person name="Lindquist E."/>
            <person name="Lipzen A.M."/>
            <person name="Lu C.W."/>
            <person name="De Luna E."/>
            <person name="Martienssen R.A."/>
            <person name="Minamino N."/>
            <person name="Mizutani M."/>
            <person name="Mizutani M."/>
            <person name="Mochizuki N."/>
            <person name="Monte I."/>
            <person name="Mosher R."/>
            <person name="Nagasaki H."/>
            <person name="Nakagami H."/>
            <person name="Naramoto S."/>
            <person name="Nishitani K."/>
            <person name="Ohtani M."/>
            <person name="Okamoto T."/>
            <person name="Okumura M."/>
            <person name="Phillips J."/>
            <person name="Pollak B."/>
            <person name="Reinders A."/>
            <person name="Rovekamp M."/>
            <person name="Sano R."/>
            <person name="Sawa S."/>
            <person name="Schmid M.W."/>
            <person name="Shirakawa M."/>
            <person name="Solano R."/>
            <person name="Spunde A."/>
            <person name="Suetsugu N."/>
            <person name="Sugano S."/>
            <person name="Sugiyama A."/>
            <person name="Sun R."/>
            <person name="Suzuki Y."/>
            <person name="Takenaka M."/>
            <person name="Takezawa D."/>
            <person name="Tomogane H."/>
            <person name="Tsuzuki M."/>
            <person name="Ueda T."/>
            <person name="Umeda M."/>
            <person name="Ward J.M."/>
            <person name="Watanabe Y."/>
            <person name="Yazaki K."/>
            <person name="Yokoyama R."/>
            <person name="Yoshitake Y."/>
            <person name="Yotsui I."/>
            <person name="Zachgo S."/>
            <person name="Schmutz J."/>
        </authorList>
    </citation>
    <scope>NUCLEOTIDE SEQUENCE [LARGE SCALE GENOMIC DNA]</scope>
    <source>
        <strain evidence="2">Tak-1</strain>
    </source>
</reference>
<proteinExistence type="predicted"/>